<evidence type="ECO:0000256" key="5">
    <source>
        <dbReference type="ARBA" id="ARBA00022729"/>
    </source>
</evidence>
<keyword evidence="2 10" id="KW-0813">Transport</keyword>
<comment type="subcellular location">
    <subcellularLocation>
        <location evidence="1 10">Cell outer membrane</location>
        <topology evidence="1 10">Multi-pass membrane protein</topology>
    </subcellularLocation>
</comment>
<dbReference type="RefSeq" id="WP_155325720.1">
    <property type="nucleotide sequence ID" value="NZ_AP021876.1"/>
</dbReference>
<evidence type="ECO:0000259" key="13">
    <source>
        <dbReference type="Pfam" id="PF00593"/>
    </source>
</evidence>
<evidence type="ECO:0000256" key="3">
    <source>
        <dbReference type="ARBA" id="ARBA00022452"/>
    </source>
</evidence>
<name>A0A5K8A1V2_9BACT</name>
<evidence type="ECO:0000256" key="1">
    <source>
        <dbReference type="ARBA" id="ARBA00004571"/>
    </source>
</evidence>
<keyword evidence="4 10" id="KW-0812">Transmembrane</keyword>
<evidence type="ECO:0000256" key="2">
    <source>
        <dbReference type="ARBA" id="ARBA00022448"/>
    </source>
</evidence>
<feature type="domain" description="TonB-dependent receptor plug" evidence="14">
    <location>
        <begin position="51"/>
        <end position="155"/>
    </location>
</feature>
<evidence type="ECO:0000256" key="7">
    <source>
        <dbReference type="ARBA" id="ARBA00023136"/>
    </source>
</evidence>
<keyword evidence="3 10" id="KW-1134">Transmembrane beta strand</keyword>
<keyword evidence="8 15" id="KW-0675">Receptor</keyword>
<dbReference type="PROSITE" id="PS52016">
    <property type="entry name" value="TONB_DEPENDENT_REC_3"/>
    <property type="match status" value="1"/>
</dbReference>
<protein>
    <submittedName>
        <fullName evidence="15">TonB-dependent receptor</fullName>
    </submittedName>
</protein>
<dbReference type="InterPro" id="IPR037066">
    <property type="entry name" value="Plug_dom_sf"/>
</dbReference>
<dbReference type="Gene3D" id="2.170.130.10">
    <property type="entry name" value="TonB-dependent receptor, plug domain"/>
    <property type="match status" value="1"/>
</dbReference>
<evidence type="ECO:0000256" key="6">
    <source>
        <dbReference type="ARBA" id="ARBA00023077"/>
    </source>
</evidence>
<keyword evidence="6 11" id="KW-0798">TonB box</keyword>
<evidence type="ECO:0000256" key="9">
    <source>
        <dbReference type="ARBA" id="ARBA00023237"/>
    </source>
</evidence>
<sequence length="756" mass="85332">MRIFRRHLTVLCLSLVLILGWSIPGSAQETENEEEQNVLELEEIVVSAPEVRGAPGRTTVVTKEEIDLKNTQNAINILEHIPGVYLSPNATRGGTLNMRGVAETKTVILLDDSILGDSFTQSVYWNIIPIEAIERVEVIPGPFSALYGGRGGIGGTVKFITKMPEEEEIFVKGVYGSNNTIRGTASYGNRFRDKVSLYLCYDYMQTDGDVTDYITKSASSGTGDIPVTGWEKTTDSQGNSMYLIGDKGDNETWEWSILSKLKFDFSDTSHITLTFSPSQWNYGGSSSGLDDPNSYLRNADTGEPVYSGNVTFYDDGEQKNIDLDTNTYLKGDIERSKRYRYTLAYETEFTKDFNLRATVEYVDERKRGVDIAPLAGATSAGGPGRVWEFPFERWQGRIETKVFNILDFNNITFGADYMTEEGGRRNYNEMPDWTDDSNIGPMTAKSNGTNSVYSLFVQDEMILMNERLTLYLGGRLDYWEISDLMDYTTVGNAGTNEYEDRDETYFSPKGSVKYRAFDSTTFRVSLAKAFTAPRLHDILGGYSKNANSMRLSSPYLKPEKATCWEAGIDQTIFDKTLFRATYFENYLRDYKYTESWVEDGINYSTAMTGGKSRIRGFELGIRHQLTSFLSAYANMTYQDTEVTEDEQNPEIEGKHMTNVPREIYNFGLLLEDYAGFKGSITGRYASKAYANSSNLDTTSHVYGSYDAYFTMDAKVGYEVIKGLMVSFSVDNIFDEDYYQSDKAPGREFFGEVSYRF</sequence>
<dbReference type="Gene3D" id="2.40.170.20">
    <property type="entry name" value="TonB-dependent receptor, beta-barrel domain"/>
    <property type="match status" value="1"/>
</dbReference>
<dbReference type="PANTHER" id="PTHR30069">
    <property type="entry name" value="TONB-DEPENDENT OUTER MEMBRANE RECEPTOR"/>
    <property type="match status" value="1"/>
</dbReference>
<dbReference type="GO" id="GO:0044718">
    <property type="term" value="P:siderophore transmembrane transport"/>
    <property type="evidence" value="ECO:0007669"/>
    <property type="project" value="TreeGrafter"/>
</dbReference>
<evidence type="ECO:0000256" key="10">
    <source>
        <dbReference type="PROSITE-ProRule" id="PRU01360"/>
    </source>
</evidence>
<organism evidence="15 16">
    <name type="scientific">Desulfosarcina ovata subsp. sediminis</name>
    <dbReference type="NCBI Taxonomy" id="885957"/>
    <lineage>
        <taxon>Bacteria</taxon>
        <taxon>Pseudomonadati</taxon>
        <taxon>Thermodesulfobacteriota</taxon>
        <taxon>Desulfobacteria</taxon>
        <taxon>Desulfobacterales</taxon>
        <taxon>Desulfosarcinaceae</taxon>
        <taxon>Desulfosarcina</taxon>
    </lineage>
</organism>
<dbReference type="CDD" id="cd01347">
    <property type="entry name" value="ligand_gated_channel"/>
    <property type="match status" value="1"/>
</dbReference>
<evidence type="ECO:0000259" key="14">
    <source>
        <dbReference type="Pfam" id="PF07715"/>
    </source>
</evidence>
<dbReference type="Pfam" id="PF00593">
    <property type="entry name" value="TonB_dep_Rec_b-barrel"/>
    <property type="match status" value="1"/>
</dbReference>
<evidence type="ECO:0000256" key="11">
    <source>
        <dbReference type="RuleBase" id="RU003357"/>
    </source>
</evidence>
<dbReference type="AlphaFoldDB" id="A0A5K8A1V2"/>
<dbReference type="Proteomes" id="UP000425960">
    <property type="component" value="Chromosome"/>
</dbReference>
<gene>
    <name evidence="15" type="ORF">DSCO28_69870</name>
</gene>
<evidence type="ECO:0000313" key="16">
    <source>
        <dbReference type="Proteomes" id="UP000425960"/>
    </source>
</evidence>
<keyword evidence="7 10" id="KW-0472">Membrane</keyword>
<feature type="signal peptide" evidence="12">
    <location>
        <begin position="1"/>
        <end position="27"/>
    </location>
</feature>
<dbReference type="EMBL" id="AP021876">
    <property type="protein sequence ID" value="BBO86421.1"/>
    <property type="molecule type" value="Genomic_DNA"/>
</dbReference>
<accession>A0A5K8A1V2</accession>
<proteinExistence type="inferred from homology"/>
<dbReference type="KEGG" id="dov:DSCO28_69870"/>
<dbReference type="InterPro" id="IPR012910">
    <property type="entry name" value="Plug_dom"/>
</dbReference>
<keyword evidence="9 10" id="KW-0998">Cell outer membrane</keyword>
<dbReference type="GO" id="GO:0009279">
    <property type="term" value="C:cell outer membrane"/>
    <property type="evidence" value="ECO:0007669"/>
    <property type="project" value="UniProtKB-SubCell"/>
</dbReference>
<reference evidence="15 16" key="1">
    <citation type="submission" date="2019-11" db="EMBL/GenBank/DDBJ databases">
        <title>Comparative genomics of hydrocarbon-degrading Desulfosarcina strains.</title>
        <authorList>
            <person name="Watanabe M."/>
            <person name="Kojima H."/>
            <person name="Fukui M."/>
        </authorList>
    </citation>
    <scope>NUCLEOTIDE SEQUENCE [LARGE SCALE GENOMIC DNA]</scope>
    <source>
        <strain evidence="15 16">28bB2T</strain>
    </source>
</reference>
<dbReference type="PANTHER" id="PTHR30069:SF29">
    <property type="entry name" value="HEMOGLOBIN AND HEMOGLOBIN-HAPTOGLOBIN-BINDING PROTEIN 1-RELATED"/>
    <property type="match status" value="1"/>
</dbReference>
<dbReference type="InterPro" id="IPR039426">
    <property type="entry name" value="TonB-dep_rcpt-like"/>
</dbReference>
<comment type="similarity">
    <text evidence="10 11">Belongs to the TonB-dependent receptor family.</text>
</comment>
<feature type="chain" id="PRO_5024407168" evidence="12">
    <location>
        <begin position="28"/>
        <end position="756"/>
    </location>
</feature>
<keyword evidence="5 12" id="KW-0732">Signal</keyword>
<evidence type="ECO:0000256" key="8">
    <source>
        <dbReference type="ARBA" id="ARBA00023170"/>
    </source>
</evidence>
<feature type="domain" description="TonB-dependent receptor-like beta-barrel" evidence="13">
    <location>
        <begin position="289"/>
        <end position="732"/>
    </location>
</feature>
<evidence type="ECO:0000313" key="15">
    <source>
        <dbReference type="EMBL" id="BBO86421.1"/>
    </source>
</evidence>
<dbReference type="GO" id="GO:0015344">
    <property type="term" value="F:siderophore uptake transmembrane transporter activity"/>
    <property type="evidence" value="ECO:0007669"/>
    <property type="project" value="TreeGrafter"/>
</dbReference>
<dbReference type="Pfam" id="PF07715">
    <property type="entry name" value="Plug"/>
    <property type="match status" value="1"/>
</dbReference>
<evidence type="ECO:0000256" key="4">
    <source>
        <dbReference type="ARBA" id="ARBA00022692"/>
    </source>
</evidence>
<evidence type="ECO:0000256" key="12">
    <source>
        <dbReference type="SAM" id="SignalP"/>
    </source>
</evidence>
<dbReference type="InterPro" id="IPR036942">
    <property type="entry name" value="Beta-barrel_TonB_sf"/>
</dbReference>
<dbReference type="InterPro" id="IPR000531">
    <property type="entry name" value="Beta-barrel_TonB"/>
</dbReference>
<dbReference type="SUPFAM" id="SSF56935">
    <property type="entry name" value="Porins"/>
    <property type="match status" value="1"/>
</dbReference>